<dbReference type="AlphaFoldDB" id="A0A2S7K1A7"/>
<evidence type="ECO:0000259" key="1">
    <source>
        <dbReference type="Pfam" id="PF01796"/>
    </source>
</evidence>
<name>A0A2S7K1A7_9PROT</name>
<reference evidence="2 3" key="1">
    <citation type="submission" date="2017-12" db="EMBL/GenBank/DDBJ databases">
        <authorList>
            <person name="Hurst M.R.H."/>
        </authorList>
    </citation>
    <scope>NUCLEOTIDE SEQUENCE [LARGE SCALE GENOMIC DNA]</scope>
    <source>
        <strain evidence="2 3">SY-3-19</strain>
    </source>
</reference>
<accession>A0A2S7K1A7</accession>
<dbReference type="EMBL" id="PJCH01000015">
    <property type="protein sequence ID" value="PQA86293.1"/>
    <property type="molecule type" value="Genomic_DNA"/>
</dbReference>
<dbReference type="RefSeq" id="WP_104831505.1">
    <property type="nucleotide sequence ID" value="NZ_PJCH01000015.1"/>
</dbReference>
<proteinExistence type="predicted"/>
<feature type="domain" description="ChsH2 C-terminal OB-fold" evidence="1">
    <location>
        <begin position="58"/>
        <end position="115"/>
    </location>
</feature>
<comment type="caution">
    <text evidence="2">The sequence shown here is derived from an EMBL/GenBank/DDBJ whole genome shotgun (WGS) entry which is preliminary data.</text>
</comment>
<gene>
    <name evidence="2" type="ORF">CW354_18280</name>
</gene>
<evidence type="ECO:0000313" key="3">
    <source>
        <dbReference type="Proteomes" id="UP000239504"/>
    </source>
</evidence>
<dbReference type="OrthoDB" id="7210118at2"/>
<dbReference type="SUPFAM" id="SSF50249">
    <property type="entry name" value="Nucleic acid-binding proteins"/>
    <property type="match status" value="1"/>
</dbReference>
<protein>
    <recommendedName>
        <fullName evidence="1">ChsH2 C-terminal OB-fold domain-containing protein</fullName>
    </recommendedName>
</protein>
<dbReference type="InterPro" id="IPR002878">
    <property type="entry name" value="ChsH2_C"/>
</dbReference>
<dbReference type="Pfam" id="PF01796">
    <property type="entry name" value="OB_ChsH2_C"/>
    <property type="match status" value="1"/>
</dbReference>
<sequence>MGSRLDDEPTKDVNPVVSEILRRAKTGELCCLSCAAGCGATDYAARICPLCGKPVELRPVSGRGRIHSYSVFHAPFNSKLPAPYTVLLVELEEGPRLAVVFDGEGGPPQKVGDAVVFSGADDGIVRFSMA</sequence>
<dbReference type="Proteomes" id="UP000239504">
    <property type="component" value="Unassembled WGS sequence"/>
</dbReference>
<dbReference type="InterPro" id="IPR012340">
    <property type="entry name" value="NA-bd_OB-fold"/>
</dbReference>
<keyword evidence="3" id="KW-1185">Reference proteome</keyword>
<organism evidence="2 3">
    <name type="scientific">Hyphococcus luteus</name>
    <dbReference type="NCBI Taxonomy" id="2058213"/>
    <lineage>
        <taxon>Bacteria</taxon>
        <taxon>Pseudomonadati</taxon>
        <taxon>Pseudomonadota</taxon>
        <taxon>Alphaproteobacteria</taxon>
        <taxon>Parvularculales</taxon>
        <taxon>Parvularculaceae</taxon>
        <taxon>Hyphococcus</taxon>
    </lineage>
</organism>
<evidence type="ECO:0000313" key="2">
    <source>
        <dbReference type="EMBL" id="PQA86293.1"/>
    </source>
</evidence>